<evidence type="ECO:0000259" key="2">
    <source>
        <dbReference type="Pfam" id="PF13439"/>
    </source>
</evidence>
<feature type="domain" description="Glycosyl transferase family 1" evidence="1">
    <location>
        <begin position="190"/>
        <end position="356"/>
    </location>
</feature>
<dbReference type="RefSeq" id="WP_354197723.1">
    <property type="nucleotide sequence ID" value="NZ_JBEPML010000016.1"/>
</dbReference>
<reference evidence="3 4" key="1">
    <citation type="submission" date="2024-06" db="EMBL/GenBank/DDBJ databases">
        <title>Genomic Encyclopedia of Type Strains, Phase IV (KMG-IV): sequencing the most valuable type-strain genomes for metagenomic binning, comparative biology and taxonomic classification.</title>
        <authorList>
            <person name="Goeker M."/>
        </authorList>
    </citation>
    <scope>NUCLEOTIDE SEQUENCE [LARGE SCALE GENOMIC DNA]</scope>
    <source>
        <strain evidence="3 4">DSM 27865</strain>
    </source>
</reference>
<dbReference type="Pfam" id="PF13439">
    <property type="entry name" value="Glyco_transf_4"/>
    <property type="match status" value="1"/>
</dbReference>
<dbReference type="InterPro" id="IPR028098">
    <property type="entry name" value="Glyco_trans_4-like_N"/>
</dbReference>
<dbReference type="InterPro" id="IPR001296">
    <property type="entry name" value="Glyco_trans_1"/>
</dbReference>
<sequence length="439" mass="48191">MNIVMFTNTFRPHISGVANSVAWQADGLREIGHRVLVVAPEFPGVTSDEPDVVRIPAVQNFRGSDFSVPIPLTRPLSDTLAGFAPDIVHSHHPFLLGDTALRVSASFDLPIVYTHHTRYELCSYHIARDSPVLQRLVLGIALGYSDLCDAVIAPSRSMADFLIDRGVKAPVNTIPTGIEIDGFAGRDGNEVRRNLGIPADAFVVGHVGRLAPEKNLDYLADAIGRFLAAERRAHFLVVGDGPMKEPISRFFEEHDLAERIHMPGACEGERLASMYAAIDAFAFSSRSETQGLVLAEAMAASVPVVALDAFGVREMVRDRFNGRLLPADVPSHSFAEAVQWIGELDDRKRRAVGKAAGRTARLFTRERATGSMLELYRSLAWARRRVKTPKDGSWQTAMRRIEQEWKILSNVAHAVGDALVAESVPAPMKAARQSHRGRP</sequence>
<accession>A0ABV2N3L7</accession>
<keyword evidence="4" id="KW-1185">Reference proteome</keyword>
<dbReference type="PANTHER" id="PTHR45947:SF3">
    <property type="entry name" value="SULFOQUINOVOSYL TRANSFERASE SQD2"/>
    <property type="match status" value="1"/>
</dbReference>
<organism evidence="3 4">
    <name type="scientific">Aquamicrobium terrae</name>
    <dbReference type="NCBI Taxonomy" id="1324945"/>
    <lineage>
        <taxon>Bacteria</taxon>
        <taxon>Pseudomonadati</taxon>
        <taxon>Pseudomonadota</taxon>
        <taxon>Alphaproteobacteria</taxon>
        <taxon>Hyphomicrobiales</taxon>
        <taxon>Phyllobacteriaceae</taxon>
        <taxon>Aquamicrobium</taxon>
    </lineage>
</organism>
<feature type="domain" description="Glycosyltransferase subfamily 4-like N-terminal" evidence="2">
    <location>
        <begin position="15"/>
        <end position="181"/>
    </location>
</feature>
<evidence type="ECO:0000313" key="4">
    <source>
        <dbReference type="Proteomes" id="UP001549076"/>
    </source>
</evidence>
<dbReference type="PANTHER" id="PTHR45947">
    <property type="entry name" value="SULFOQUINOVOSYL TRANSFERASE SQD2"/>
    <property type="match status" value="1"/>
</dbReference>
<name>A0ABV2N3L7_9HYPH</name>
<dbReference type="EMBL" id="JBEPML010000016">
    <property type="protein sequence ID" value="MET3793655.1"/>
    <property type="molecule type" value="Genomic_DNA"/>
</dbReference>
<comment type="caution">
    <text evidence="3">The sequence shown here is derived from an EMBL/GenBank/DDBJ whole genome shotgun (WGS) entry which is preliminary data.</text>
</comment>
<dbReference type="Proteomes" id="UP001549076">
    <property type="component" value="Unassembled WGS sequence"/>
</dbReference>
<dbReference type="Gene3D" id="3.40.50.2000">
    <property type="entry name" value="Glycogen Phosphorylase B"/>
    <property type="match status" value="2"/>
</dbReference>
<evidence type="ECO:0000259" key="1">
    <source>
        <dbReference type="Pfam" id="PF00534"/>
    </source>
</evidence>
<proteinExistence type="predicted"/>
<dbReference type="InterPro" id="IPR050194">
    <property type="entry name" value="Glycosyltransferase_grp1"/>
</dbReference>
<gene>
    <name evidence="3" type="ORF">ABID37_003893</name>
</gene>
<protein>
    <submittedName>
        <fullName evidence="3">Glycosyltransferase involved in cell wall biosynthesis</fullName>
    </submittedName>
</protein>
<evidence type="ECO:0000313" key="3">
    <source>
        <dbReference type="EMBL" id="MET3793655.1"/>
    </source>
</evidence>
<dbReference type="Pfam" id="PF00534">
    <property type="entry name" value="Glycos_transf_1"/>
    <property type="match status" value="1"/>
</dbReference>
<dbReference type="SUPFAM" id="SSF53756">
    <property type="entry name" value="UDP-Glycosyltransferase/glycogen phosphorylase"/>
    <property type="match status" value="1"/>
</dbReference>